<comment type="subcellular location">
    <subcellularLocation>
        <location evidence="1">Nucleus</location>
    </subcellularLocation>
</comment>
<feature type="domain" description="XPA C-terminal" evidence="12">
    <location>
        <begin position="216"/>
        <end position="266"/>
    </location>
</feature>
<gene>
    <name evidence="13" type="ORF">M501DRAFT_929308</name>
</gene>
<proteinExistence type="inferred from homology"/>
<name>A0A9P4SEW7_9PEZI</name>
<dbReference type="SUPFAM" id="SSF46955">
    <property type="entry name" value="Putative DNA-binding domain"/>
    <property type="match status" value="1"/>
</dbReference>
<dbReference type="NCBIfam" id="TIGR00598">
    <property type="entry name" value="rad14"/>
    <property type="match status" value="1"/>
</dbReference>
<evidence type="ECO:0000256" key="3">
    <source>
        <dbReference type="ARBA" id="ARBA00022723"/>
    </source>
</evidence>
<dbReference type="Gene3D" id="3.90.530.10">
    <property type="entry name" value="XPA C-terminal domain"/>
    <property type="match status" value="1"/>
</dbReference>
<dbReference type="EMBL" id="MU006091">
    <property type="protein sequence ID" value="KAF2841403.1"/>
    <property type="molecule type" value="Genomic_DNA"/>
</dbReference>
<feature type="region of interest" description="Disordered" evidence="11">
    <location>
        <begin position="318"/>
        <end position="361"/>
    </location>
</feature>
<evidence type="ECO:0000256" key="8">
    <source>
        <dbReference type="ARBA" id="ARBA00023204"/>
    </source>
</evidence>
<dbReference type="PANTHER" id="PTHR10142">
    <property type="entry name" value="DNA REPAIR PROTEIN COMPLEMENTING XP-A CELLS"/>
    <property type="match status" value="1"/>
</dbReference>
<dbReference type="InterPro" id="IPR009061">
    <property type="entry name" value="DNA-bd_dom_put_sf"/>
</dbReference>
<keyword evidence="5" id="KW-0863">Zinc-finger</keyword>
<dbReference type="InterPro" id="IPR037129">
    <property type="entry name" value="XPA_sf"/>
</dbReference>
<dbReference type="GO" id="GO:0000715">
    <property type="term" value="P:nucleotide-excision repair, DNA damage recognition"/>
    <property type="evidence" value="ECO:0007669"/>
    <property type="project" value="TreeGrafter"/>
</dbReference>
<keyword evidence="9" id="KW-0539">Nucleus</keyword>
<evidence type="ECO:0000259" key="12">
    <source>
        <dbReference type="Pfam" id="PF05181"/>
    </source>
</evidence>
<evidence type="ECO:0000313" key="13">
    <source>
        <dbReference type="EMBL" id="KAF2841403.1"/>
    </source>
</evidence>
<dbReference type="InterPro" id="IPR000465">
    <property type="entry name" value="XPA/RAD14"/>
</dbReference>
<dbReference type="GO" id="GO:0070914">
    <property type="term" value="P:UV-damage excision repair"/>
    <property type="evidence" value="ECO:0007669"/>
    <property type="project" value="TreeGrafter"/>
</dbReference>
<dbReference type="GO" id="GO:0003684">
    <property type="term" value="F:damaged DNA binding"/>
    <property type="evidence" value="ECO:0007669"/>
    <property type="project" value="InterPro"/>
</dbReference>
<keyword evidence="6" id="KW-0862">Zinc</keyword>
<protein>
    <recommendedName>
        <fullName evidence="10">DNA repair protein RAD14</fullName>
    </recommendedName>
</protein>
<keyword evidence="4" id="KW-0227">DNA damage</keyword>
<keyword evidence="8" id="KW-0234">DNA repair</keyword>
<dbReference type="OrthoDB" id="5368863at2759"/>
<keyword evidence="3" id="KW-0479">Metal-binding</keyword>
<dbReference type="AlphaFoldDB" id="A0A9P4SEW7"/>
<dbReference type="Pfam" id="PF05181">
    <property type="entry name" value="XPA_C"/>
    <property type="match status" value="1"/>
</dbReference>
<comment type="similarity">
    <text evidence="2">Belongs to the XPA family.</text>
</comment>
<dbReference type="GO" id="GO:0008270">
    <property type="term" value="F:zinc ion binding"/>
    <property type="evidence" value="ECO:0007669"/>
    <property type="project" value="UniProtKB-KW"/>
</dbReference>
<dbReference type="GO" id="GO:0000110">
    <property type="term" value="C:nucleotide-excision repair factor 1 complex"/>
    <property type="evidence" value="ECO:0007669"/>
    <property type="project" value="TreeGrafter"/>
</dbReference>
<feature type="region of interest" description="Disordered" evidence="11">
    <location>
        <begin position="1"/>
        <end position="102"/>
    </location>
</feature>
<dbReference type="CDD" id="cd21077">
    <property type="entry name" value="DBD_Rad14"/>
    <property type="match status" value="1"/>
</dbReference>
<dbReference type="GO" id="GO:0006284">
    <property type="term" value="P:base-excision repair"/>
    <property type="evidence" value="ECO:0007669"/>
    <property type="project" value="TreeGrafter"/>
</dbReference>
<dbReference type="FunFam" id="3.90.530.10:FF:000003">
    <property type="entry name" value="Dna repair rad14 protein"/>
    <property type="match status" value="1"/>
</dbReference>
<feature type="compositionally biased region" description="Polar residues" evidence="11">
    <location>
        <begin position="65"/>
        <end position="75"/>
    </location>
</feature>
<dbReference type="PANTHER" id="PTHR10142:SF0">
    <property type="entry name" value="DNA REPAIR PROTEIN COMPLEMENTING XP-A CELLS"/>
    <property type="match status" value="1"/>
</dbReference>
<evidence type="ECO:0000256" key="7">
    <source>
        <dbReference type="ARBA" id="ARBA00023125"/>
    </source>
</evidence>
<evidence type="ECO:0000256" key="10">
    <source>
        <dbReference type="ARBA" id="ARBA00072989"/>
    </source>
</evidence>
<evidence type="ECO:0000256" key="6">
    <source>
        <dbReference type="ARBA" id="ARBA00022833"/>
    </source>
</evidence>
<feature type="compositionally biased region" description="Basic and acidic residues" evidence="11">
    <location>
        <begin position="318"/>
        <end position="328"/>
    </location>
</feature>
<feature type="compositionally biased region" description="Basic and acidic residues" evidence="11">
    <location>
        <begin position="340"/>
        <end position="351"/>
    </location>
</feature>
<reference evidence="13" key="1">
    <citation type="journal article" date="2020" name="Stud. Mycol.">
        <title>101 Dothideomycetes genomes: a test case for predicting lifestyles and emergence of pathogens.</title>
        <authorList>
            <person name="Haridas S."/>
            <person name="Albert R."/>
            <person name="Binder M."/>
            <person name="Bloem J."/>
            <person name="Labutti K."/>
            <person name="Salamov A."/>
            <person name="Andreopoulos B."/>
            <person name="Baker S."/>
            <person name="Barry K."/>
            <person name="Bills G."/>
            <person name="Bluhm B."/>
            <person name="Cannon C."/>
            <person name="Castanera R."/>
            <person name="Culley D."/>
            <person name="Daum C."/>
            <person name="Ezra D."/>
            <person name="Gonzalez J."/>
            <person name="Henrissat B."/>
            <person name="Kuo A."/>
            <person name="Liang C."/>
            <person name="Lipzen A."/>
            <person name="Lutzoni F."/>
            <person name="Magnuson J."/>
            <person name="Mondo S."/>
            <person name="Nolan M."/>
            <person name="Ohm R."/>
            <person name="Pangilinan J."/>
            <person name="Park H.-J."/>
            <person name="Ramirez L."/>
            <person name="Alfaro M."/>
            <person name="Sun H."/>
            <person name="Tritt A."/>
            <person name="Yoshinaga Y."/>
            <person name="Zwiers L.-H."/>
            <person name="Turgeon B."/>
            <person name="Goodwin S."/>
            <person name="Spatafora J."/>
            <person name="Crous P."/>
            <person name="Grigoriev I."/>
        </authorList>
    </citation>
    <scope>NUCLEOTIDE SEQUENCE</scope>
    <source>
        <strain evidence="13">CBS 101060</strain>
    </source>
</reference>
<evidence type="ECO:0000256" key="1">
    <source>
        <dbReference type="ARBA" id="ARBA00004123"/>
    </source>
</evidence>
<keyword evidence="7" id="KW-0238">DNA-binding</keyword>
<dbReference type="Proteomes" id="UP000799429">
    <property type="component" value="Unassembled WGS sequence"/>
</dbReference>
<dbReference type="InterPro" id="IPR022656">
    <property type="entry name" value="XPA_C"/>
</dbReference>
<evidence type="ECO:0000313" key="14">
    <source>
        <dbReference type="Proteomes" id="UP000799429"/>
    </source>
</evidence>
<evidence type="ECO:0000256" key="4">
    <source>
        <dbReference type="ARBA" id="ARBA00022763"/>
    </source>
</evidence>
<feature type="compositionally biased region" description="Basic and acidic residues" evidence="11">
    <location>
        <begin position="26"/>
        <end position="36"/>
    </location>
</feature>
<keyword evidence="14" id="KW-1185">Reference proteome</keyword>
<evidence type="ECO:0000256" key="2">
    <source>
        <dbReference type="ARBA" id="ARBA00005548"/>
    </source>
</evidence>
<sequence length="374" mass="42556">MSGRPSTPPQLNAPSTLPQPPLTPEQVRKLEIDRLKAKALRNQNPPPAAQTTPSGFLAGQKRPHSSISSAHSAKPNQRDARRPSHSPPQGAAAQAKDDGIRPAKKFEKYIDYDFSKMTDTKGGFLSSTDDPYNKALHAPEKGEQRPAHMTLAEWERHQLLKTLRAQRAGPFEPGISAFSTDAKKCHDCGSLEIDFKWDDIFNCQVCNLCKEKFPDKYSLLTKTEAREDYLLTDPELKDEKLLPHLDRPNPHKSTWNNMQLYLRYQIEAYAFSERKWGSAEALDAEFERRQAQTRQRKEKKFNEKLEELKKRTRVEAYRRARAKGEDGPKAQFGDQVGSKGRHEHEWGRSVEDPETGVSKKTCAECGMEVEEVEF</sequence>
<evidence type="ECO:0000256" key="5">
    <source>
        <dbReference type="ARBA" id="ARBA00022771"/>
    </source>
</evidence>
<organism evidence="13 14">
    <name type="scientific">Patellaria atrata CBS 101060</name>
    <dbReference type="NCBI Taxonomy" id="1346257"/>
    <lineage>
        <taxon>Eukaryota</taxon>
        <taxon>Fungi</taxon>
        <taxon>Dikarya</taxon>
        <taxon>Ascomycota</taxon>
        <taxon>Pezizomycotina</taxon>
        <taxon>Dothideomycetes</taxon>
        <taxon>Dothideomycetes incertae sedis</taxon>
        <taxon>Patellariales</taxon>
        <taxon>Patellariaceae</taxon>
        <taxon>Patellaria</taxon>
    </lineage>
</organism>
<accession>A0A9P4SEW7</accession>
<evidence type="ECO:0000256" key="9">
    <source>
        <dbReference type="ARBA" id="ARBA00023242"/>
    </source>
</evidence>
<dbReference type="GO" id="GO:1901255">
    <property type="term" value="P:nucleotide-excision repair involved in interstrand cross-link repair"/>
    <property type="evidence" value="ECO:0007669"/>
    <property type="project" value="TreeGrafter"/>
</dbReference>
<comment type="caution">
    <text evidence="13">The sequence shown here is derived from an EMBL/GenBank/DDBJ whole genome shotgun (WGS) entry which is preliminary data.</text>
</comment>
<evidence type="ECO:0000256" key="11">
    <source>
        <dbReference type="SAM" id="MobiDB-lite"/>
    </source>
</evidence>